<evidence type="ECO:0000256" key="1">
    <source>
        <dbReference type="ARBA" id="ARBA00004141"/>
    </source>
</evidence>
<evidence type="ECO:0008006" key="10">
    <source>
        <dbReference type="Google" id="ProtNLM"/>
    </source>
</evidence>
<dbReference type="Pfam" id="PF07690">
    <property type="entry name" value="MFS_1"/>
    <property type="match status" value="1"/>
</dbReference>
<evidence type="ECO:0000256" key="4">
    <source>
        <dbReference type="ARBA" id="ARBA00022989"/>
    </source>
</evidence>
<dbReference type="SUPFAM" id="SSF103473">
    <property type="entry name" value="MFS general substrate transporter"/>
    <property type="match status" value="1"/>
</dbReference>
<keyword evidence="4 7" id="KW-1133">Transmembrane helix</keyword>
<accession>A0ABR3SCY6</accession>
<feature type="transmembrane region" description="Helical" evidence="7">
    <location>
        <begin position="79"/>
        <end position="103"/>
    </location>
</feature>
<gene>
    <name evidence="8" type="ORF">SLS56_010983</name>
</gene>
<keyword evidence="5 7" id="KW-0472">Membrane</keyword>
<keyword evidence="9" id="KW-1185">Reference proteome</keyword>
<dbReference type="Proteomes" id="UP001521116">
    <property type="component" value="Unassembled WGS sequence"/>
</dbReference>
<feature type="transmembrane region" description="Helical" evidence="7">
    <location>
        <begin position="218"/>
        <end position="243"/>
    </location>
</feature>
<dbReference type="PANTHER" id="PTHR43791">
    <property type="entry name" value="PERMEASE-RELATED"/>
    <property type="match status" value="1"/>
</dbReference>
<feature type="transmembrane region" description="Helical" evidence="7">
    <location>
        <begin position="39"/>
        <end position="67"/>
    </location>
</feature>
<sequence length="431" mass="46892">MDRPVAEPLASDTANSTQKLDVESTCETRKMEARVRRKIDFAILPLLSSVYFLAQMFAGAMVAWGVITACTVQADGYTALMVIRALVGAAEAFIQGTILYLSFWYRYNELALRGAIIYSTVALAGSFNGLLAYAIQMNLDGANGWSAWQWIFLIEGCVPIAWAFVILGLLPQTPENIRWGFTAEEKEVVLQRSRASHNTGDSKIRLKLIFKLLADPKFWMVAMIDSGAHFCTGTLSNFTPAILEGLGYEGVDAQLMAVVVYAAAFVGILGSCWSSDKLQKRGIVICIDCALAAVGYALLLGLTNNTGRLVATCLVAAFAYPVGVLSLAWTASNNVGYTYRASAAALINVVAQSVGIGGNQAFNDPPYYRKGLASSLGMICMAGVFSGLLILYLRVLNARKRADQYTDKGERMRLQTVDEIGNTHPDFFFSY</sequence>
<proteinExistence type="predicted"/>
<feature type="transmembrane region" description="Helical" evidence="7">
    <location>
        <begin position="374"/>
        <end position="393"/>
    </location>
</feature>
<organism evidence="8 9">
    <name type="scientific">Neofusicoccum ribis</name>
    <dbReference type="NCBI Taxonomy" id="45134"/>
    <lineage>
        <taxon>Eukaryota</taxon>
        <taxon>Fungi</taxon>
        <taxon>Dikarya</taxon>
        <taxon>Ascomycota</taxon>
        <taxon>Pezizomycotina</taxon>
        <taxon>Dothideomycetes</taxon>
        <taxon>Dothideomycetes incertae sedis</taxon>
        <taxon>Botryosphaeriales</taxon>
        <taxon>Botryosphaeriaceae</taxon>
        <taxon>Neofusicoccum</taxon>
    </lineage>
</organism>
<comment type="caution">
    <text evidence="8">The sequence shown here is derived from an EMBL/GenBank/DDBJ whole genome shotgun (WGS) entry which is preliminary data.</text>
</comment>
<protein>
    <recommendedName>
        <fullName evidence="10">Major facilitator superfamily (MFS) profile domain-containing protein</fullName>
    </recommendedName>
</protein>
<comment type="subcellular location">
    <subcellularLocation>
        <location evidence="1">Membrane</location>
        <topology evidence="1">Multi-pass membrane protein</topology>
    </subcellularLocation>
</comment>
<reference evidence="8 9" key="1">
    <citation type="submission" date="2024-02" db="EMBL/GenBank/DDBJ databases">
        <title>De novo assembly and annotation of 12 fungi associated with fruit tree decline syndrome in Ontario, Canada.</title>
        <authorList>
            <person name="Sulman M."/>
            <person name="Ellouze W."/>
            <person name="Ilyukhin E."/>
        </authorList>
    </citation>
    <scope>NUCLEOTIDE SEQUENCE [LARGE SCALE GENOMIC DNA]</scope>
    <source>
        <strain evidence="8 9">M1-105</strain>
    </source>
</reference>
<feature type="region of interest" description="Disordered" evidence="6">
    <location>
        <begin position="1"/>
        <end position="21"/>
    </location>
</feature>
<feature type="transmembrane region" description="Helical" evidence="7">
    <location>
        <begin position="255"/>
        <end position="275"/>
    </location>
</feature>
<evidence type="ECO:0000313" key="9">
    <source>
        <dbReference type="Proteomes" id="UP001521116"/>
    </source>
</evidence>
<dbReference type="InterPro" id="IPR011701">
    <property type="entry name" value="MFS"/>
</dbReference>
<name>A0ABR3SCY6_9PEZI</name>
<dbReference type="InterPro" id="IPR036259">
    <property type="entry name" value="MFS_trans_sf"/>
</dbReference>
<feature type="transmembrane region" description="Helical" evidence="7">
    <location>
        <begin position="343"/>
        <end position="362"/>
    </location>
</feature>
<feature type="transmembrane region" description="Helical" evidence="7">
    <location>
        <begin position="309"/>
        <end position="331"/>
    </location>
</feature>
<evidence type="ECO:0000256" key="2">
    <source>
        <dbReference type="ARBA" id="ARBA00022448"/>
    </source>
</evidence>
<feature type="transmembrane region" description="Helical" evidence="7">
    <location>
        <begin position="115"/>
        <end position="135"/>
    </location>
</feature>
<keyword evidence="2" id="KW-0813">Transport</keyword>
<dbReference type="Gene3D" id="1.20.1250.20">
    <property type="entry name" value="MFS general substrate transporter like domains"/>
    <property type="match status" value="1"/>
</dbReference>
<dbReference type="EMBL" id="JAJVDC020000231">
    <property type="protein sequence ID" value="KAL1617440.1"/>
    <property type="molecule type" value="Genomic_DNA"/>
</dbReference>
<evidence type="ECO:0000256" key="5">
    <source>
        <dbReference type="ARBA" id="ARBA00023136"/>
    </source>
</evidence>
<keyword evidence="3 7" id="KW-0812">Transmembrane</keyword>
<feature type="transmembrane region" description="Helical" evidence="7">
    <location>
        <begin position="282"/>
        <end position="303"/>
    </location>
</feature>
<dbReference type="PANTHER" id="PTHR43791:SF36">
    <property type="entry name" value="TRANSPORTER, PUTATIVE (AFU_ORTHOLOGUE AFUA_6G08340)-RELATED"/>
    <property type="match status" value="1"/>
</dbReference>
<evidence type="ECO:0000256" key="7">
    <source>
        <dbReference type="SAM" id="Phobius"/>
    </source>
</evidence>
<evidence type="ECO:0000256" key="3">
    <source>
        <dbReference type="ARBA" id="ARBA00022692"/>
    </source>
</evidence>
<evidence type="ECO:0000313" key="8">
    <source>
        <dbReference type="EMBL" id="KAL1617440.1"/>
    </source>
</evidence>
<evidence type="ECO:0000256" key="6">
    <source>
        <dbReference type="SAM" id="MobiDB-lite"/>
    </source>
</evidence>
<feature type="transmembrane region" description="Helical" evidence="7">
    <location>
        <begin position="147"/>
        <end position="170"/>
    </location>
</feature>